<dbReference type="InterPro" id="IPR029044">
    <property type="entry name" value="Nucleotide-diphossugar_trans"/>
</dbReference>
<dbReference type="EC" id="2.4.-.-" evidence="7"/>
<keyword evidence="5" id="KW-0472">Membrane</keyword>
<keyword evidence="2" id="KW-1003">Cell membrane</keyword>
<evidence type="ECO:0000313" key="8">
    <source>
        <dbReference type="Proteomes" id="UP001224775"/>
    </source>
</evidence>
<evidence type="ECO:0000256" key="1">
    <source>
        <dbReference type="ARBA" id="ARBA00004236"/>
    </source>
</evidence>
<evidence type="ECO:0000259" key="6">
    <source>
        <dbReference type="Pfam" id="PF00535"/>
    </source>
</evidence>
<dbReference type="Gene3D" id="3.40.190.80">
    <property type="match status" value="1"/>
</dbReference>
<dbReference type="PANTHER" id="PTHR43646:SF2">
    <property type="entry name" value="GLYCOSYLTRANSFERASE 2-LIKE DOMAIN-CONTAINING PROTEIN"/>
    <property type="match status" value="1"/>
</dbReference>
<protein>
    <submittedName>
        <fullName evidence="7">Glycosyltransferase (Family 2)</fullName>
        <ecNumber evidence="7">2.4.-.-</ecNumber>
    </submittedName>
</protein>
<dbReference type="InterPro" id="IPR001173">
    <property type="entry name" value="Glyco_trans_2-like"/>
</dbReference>
<evidence type="ECO:0000256" key="5">
    <source>
        <dbReference type="ARBA" id="ARBA00023136"/>
    </source>
</evidence>
<organism evidence="7 8">
    <name type="scientific">Skeletonema marinoi</name>
    <dbReference type="NCBI Taxonomy" id="267567"/>
    <lineage>
        <taxon>Eukaryota</taxon>
        <taxon>Sar</taxon>
        <taxon>Stramenopiles</taxon>
        <taxon>Ochrophyta</taxon>
        <taxon>Bacillariophyta</taxon>
        <taxon>Coscinodiscophyceae</taxon>
        <taxon>Thalassiosirophycidae</taxon>
        <taxon>Thalassiosirales</taxon>
        <taxon>Skeletonemataceae</taxon>
        <taxon>Skeletonema</taxon>
        <taxon>Skeletonema marinoi-dohrnii complex</taxon>
    </lineage>
</organism>
<sequence length="813" mass="89784">MATFIGGPGTRLPFAVESFLGWSLCISCLGVSGYHYVKSVIFSSRRIRQLVHSVLGGWLLTSNTFDNDAELDWIPLTTHTRAEVERCTPWQRYLSLVQVLELRYPDALLPILPPVTSLSGSLANNEAREVATTIDRQVSNVADIEMVKRKADDELLRALRQDDVCRRLASLAMRPYRATIQTTTSITTETKSVKTSMGDSMSGSNLISNKLCSSAPVQTEKHESSENIQTTLLEQLPHNRLLRRISRMWKFALILPSLKDAKAFYRVPTNPAGIVATKRSKRHQHDANYPYQISIIMPAFYEKGTHLIAKLTKALETSNDPDEIEVVIVDAGGCTDLEKVVSLSSNEKQFGKISIISFTDGGGRGPCLNFGAANATGRILTFCHSDTTLPKHWDRSIVSTLEHDGMDDDDLFQLGKIRSNSCAFAFGIDTSPAGLAMPFTATSQSTSYPTSSYFPPGIRAVEATANLRTHLYSLPYGDQVLTLHACVFHFLGGFPDQCLMEDYELVSLLRRRAALLDGVYPNGQMKLNRISYEKVAIIPGPPALCSPRRWQKFGVMYTTFTNSRLVSLYAGVRRMSADDLFQLYYGKDPPKRSSTDSPWEIELKQLVDDVARLDEDWVVIWNDGQYESTVIYGIDGMGTGVKGATLTRGPYPLDKHIDGVKYPRPHHATGDSTAEVMDACRQRTIKRFGGSTVIYGGAGNKILAAALGEVSCSIQHKVGGPLTTIFMAPQLHVPSHHSSQKCAPEAILKAMGGKMTDLFGEEIKIYRDDAPTRCNERGYLASAPGSEEIFHEALAANMVALDAVQKYKEEVEA</sequence>
<dbReference type="EMBL" id="JATAAI010000002">
    <property type="protein sequence ID" value="KAK1747334.1"/>
    <property type="molecule type" value="Genomic_DNA"/>
</dbReference>
<dbReference type="GO" id="GO:0005886">
    <property type="term" value="C:plasma membrane"/>
    <property type="evidence" value="ECO:0007669"/>
    <property type="project" value="UniProtKB-SubCell"/>
</dbReference>
<dbReference type="Pfam" id="PF00535">
    <property type="entry name" value="Glycos_transf_2"/>
    <property type="match status" value="1"/>
</dbReference>
<dbReference type="GO" id="GO:0016757">
    <property type="term" value="F:glycosyltransferase activity"/>
    <property type="evidence" value="ECO:0007669"/>
    <property type="project" value="UniProtKB-KW"/>
</dbReference>
<keyword evidence="8" id="KW-1185">Reference proteome</keyword>
<dbReference type="SUPFAM" id="SSF56655">
    <property type="entry name" value="Carbohydrate phosphatase"/>
    <property type="match status" value="1"/>
</dbReference>
<name>A0AAD8YKR2_9STRA</name>
<evidence type="ECO:0000256" key="2">
    <source>
        <dbReference type="ARBA" id="ARBA00022475"/>
    </source>
</evidence>
<dbReference type="SUPFAM" id="SSF53448">
    <property type="entry name" value="Nucleotide-diphospho-sugar transferases"/>
    <property type="match status" value="1"/>
</dbReference>
<keyword evidence="3 7" id="KW-0328">Glycosyltransferase</keyword>
<dbReference type="Proteomes" id="UP001224775">
    <property type="component" value="Unassembled WGS sequence"/>
</dbReference>
<dbReference type="AlphaFoldDB" id="A0AAD8YKR2"/>
<feature type="domain" description="Glycosyltransferase 2-like" evidence="6">
    <location>
        <begin position="294"/>
        <end position="407"/>
    </location>
</feature>
<dbReference type="Gene3D" id="3.90.550.10">
    <property type="entry name" value="Spore Coat Polysaccharide Biosynthesis Protein SpsA, Chain A"/>
    <property type="match status" value="1"/>
</dbReference>
<evidence type="ECO:0000313" key="7">
    <source>
        <dbReference type="EMBL" id="KAK1747334.1"/>
    </source>
</evidence>
<keyword evidence="4 7" id="KW-0808">Transferase</keyword>
<gene>
    <name evidence="7" type="ORF">QTG54_001297</name>
</gene>
<evidence type="ECO:0000256" key="3">
    <source>
        <dbReference type="ARBA" id="ARBA00022676"/>
    </source>
</evidence>
<proteinExistence type="predicted"/>
<evidence type="ECO:0000256" key="4">
    <source>
        <dbReference type="ARBA" id="ARBA00022679"/>
    </source>
</evidence>
<accession>A0AAD8YKR2</accession>
<comment type="subcellular location">
    <subcellularLocation>
        <location evidence="1">Cell membrane</location>
    </subcellularLocation>
</comment>
<reference evidence="7" key="1">
    <citation type="submission" date="2023-06" db="EMBL/GenBank/DDBJ databases">
        <title>Survivors Of The Sea: Transcriptome response of Skeletonema marinoi to long-term dormancy.</title>
        <authorList>
            <person name="Pinder M.I.M."/>
            <person name="Kourtchenko O."/>
            <person name="Robertson E.K."/>
            <person name="Larsson T."/>
            <person name="Maumus F."/>
            <person name="Osuna-Cruz C.M."/>
            <person name="Vancaester E."/>
            <person name="Stenow R."/>
            <person name="Vandepoele K."/>
            <person name="Ploug H."/>
            <person name="Bruchert V."/>
            <person name="Godhe A."/>
            <person name="Topel M."/>
        </authorList>
    </citation>
    <scope>NUCLEOTIDE SEQUENCE</scope>
    <source>
        <strain evidence="7">R05AC</strain>
    </source>
</reference>
<dbReference type="PANTHER" id="PTHR43646">
    <property type="entry name" value="GLYCOSYLTRANSFERASE"/>
    <property type="match status" value="1"/>
</dbReference>
<comment type="caution">
    <text evidence="7">The sequence shown here is derived from an EMBL/GenBank/DDBJ whole genome shotgun (WGS) entry which is preliminary data.</text>
</comment>